<organism evidence="2">
    <name type="scientific">uncultured bacterium</name>
    <name type="common">gcode 4</name>
    <dbReference type="NCBI Taxonomy" id="1234023"/>
    <lineage>
        <taxon>Bacteria</taxon>
        <taxon>environmental samples</taxon>
    </lineage>
</organism>
<sequence length="245" mass="27437">MPKLFIFIKFLLLIIALSLASFLMYSDSGKQTSPDQKIVFVLDINRTMNTKDVFSGTQQISRLQAAKSLIHQQILSDSQFSYGLILFNQGTDYIIPPTFDTWTFLLYLSGITTNLLPDWPKSFAQLSWLLVDTTSTSYLIISDFDAQQEGAIKLPQWVTLLGLWSLAGDKVRYSNGIVYYDNGKSVFSARNDQFAQSLNASYTSVSQIADISVSKLLSHGYALPVSQRIFLYALLGVLVILVVML</sequence>
<keyword evidence="1" id="KW-1133">Transmembrane helix</keyword>
<name>K1X5P1_9BACT</name>
<dbReference type="AlphaFoldDB" id="K1X5P1"/>
<evidence type="ECO:0000313" key="2">
    <source>
        <dbReference type="EMBL" id="EKD25535.1"/>
    </source>
</evidence>
<evidence type="ECO:0008006" key="3">
    <source>
        <dbReference type="Google" id="ProtNLM"/>
    </source>
</evidence>
<dbReference type="Gene3D" id="3.40.50.410">
    <property type="entry name" value="von Willebrand factor, type A domain"/>
    <property type="match status" value="1"/>
</dbReference>
<keyword evidence="1" id="KW-0472">Membrane</keyword>
<dbReference type="SUPFAM" id="SSF53300">
    <property type="entry name" value="vWA-like"/>
    <property type="match status" value="1"/>
</dbReference>
<comment type="caution">
    <text evidence="2">The sequence shown here is derived from an EMBL/GenBank/DDBJ whole genome shotgun (WGS) entry which is preliminary data.</text>
</comment>
<reference evidence="2" key="1">
    <citation type="journal article" date="2012" name="Science">
        <title>Fermentation, hydrogen, and sulfur metabolism in multiple uncultivated bacterial phyla.</title>
        <authorList>
            <person name="Wrighton K.C."/>
            <person name="Thomas B.C."/>
            <person name="Sharon I."/>
            <person name="Miller C.S."/>
            <person name="Castelle C.J."/>
            <person name="VerBerkmoes N.C."/>
            <person name="Wilkins M.J."/>
            <person name="Hettich R.L."/>
            <person name="Lipton M.S."/>
            <person name="Williams K.H."/>
            <person name="Long P.E."/>
            <person name="Banfield J.F."/>
        </authorList>
    </citation>
    <scope>NUCLEOTIDE SEQUENCE [LARGE SCALE GENOMIC DNA]</scope>
</reference>
<evidence type="ECO:0000256" key="1">
    <source>
        <dbReference type="SAM" id="Phobius"/>
    </source>
</evidence>
<protein>
    <recommendedName>
        <fullName evidence="3">VWFA domain-containing protein</fullName>
    </recommendedName>
</protein>
<accession>K1X5P1</accession>
<gene>
    <name evidence="2" type="ORF">ACD_80C00027G0004</name>
</gene>
<feature type="transmembrane region" description="Helical" evidence="1">
    <location>
        <begin position="225"/>
        <end position="244"/>
    </location>
</feature>
<dbReference type="InterPro" id="IPR036465">
    <property type="entry name" value="vWFA_dom_sf"/>
</dbReference>
<proteinExistence type="predicted"/>
<dbReference type="EMBL" id="AMFJ01036034">
    <property type="protein sequence ID" value="EKD25535.1"/>
    <property type="molecule type" value="Genomic_DNA"/>
</dbReference>
<keyword evidence="1" id="KW-0812">Transmembrane</keyword>